<dbReference type="Pfam" id="PF03140">
    <property type="entry name" value="DUF247"/>
    <property type="match status" value="1"/>
</dbReference>
<dbReference type="Proteomes" id="UP001293254">
    <property type="component" value="Unassembled WGS sequence"/>
</dbReference>
<keyword evidence="1" id="KW-0812">Transmembrane</keyword>
<keyword evidence="1" id="KW-1133">Transmembrane helix</keyword>
<accession>A0AAE2C9C0</accession>
<dbReference type="PANTHER" id="PTHR31170">
    <property type="entry name" value="BNAC04G53230D PROTEIN"/>
    <property type="match status" value="1"/>
</dbReference>
<keyword evidence="1" id="KW-0472">Membrane</keyword>
<name>A0AAE2C9C0_9LAMI</name>
<feature type="transmembrane region" description="Helical" evidence="1">
    <location>
        <begin position="416"/>
        <end position="440"/>
    </location>
</feature>
<keyword evidence="3" id="KW-1185">Reference proteome</keyword>
<evidence type="ECO:0000313" key="3">
    <source>
        <dbReference type="Proteomes" id="UP001293254"/>
    </source>
</evidence>
<reference evidence="2" key="1">
    <citation type="submission" date="2020-06" db="EMBL/GenBank/DDBJ databases">
        <authorList>
            <person name="Li T."/>
            <person name="Hu X."/>
            <person name="Zhang T."/>
            <person name="Song X."/>
            <person name="Zhang H."/>
            <person name="Dai N."/>
            <person name="Sheng W."/>
            <person name="Hou X."/>
            <person name="Wei L."/>
        </authorList>
    </citation>
    <scope>NUCLEOTIDE SEQUENCE</scope>
    <source>
        <strain evidence="2">3651</strain>
        <tissue evidence="2">Leaf</tissue>
    </source>
</reference>
<dbReference type="EMBL" id="JACGWO010000012">
    <property type="protein sequence ID" value="KAK4413525.1"/>
    <property type="molecule type" value="Genomic_DNA"/>
</dbReference>
<evidence type="ECO:0000256" key="1">
    <source>
        <dbReference type="SAM" id="Phobius"/>
    </source>
</evidence>
<dbReference type="AlphaFoldDB" id="A0AAE2C9C0"/>
<gene>
    <name evidence="2" type="ORF">Salat_2765100</name>
</gene>
<dbReference type="InterPro" id="IPR004158">
    <property type="entry name" value="DUF247_pln"/>
</dbReference>
<organism evidence="2 3">
    <name type="scientific">Sesamum alatum</name>
    <dbReference type="NCBI Taxonomy" id="300844"/>
    <lineage>
        <taxon>Eukaryota</taxon>
        <taxon>Viridiplantae</taxon>
        <taxon>Streptophyta</taxon>
        <taxon>Embryophyta</taxon>
        <taxon>Tracheophyta</taxon>
        <taxon>Spermatophyta</taxon>
        <taxon>Magnoliopsida</taxon>
        <taxon>eudicotyledons</taxon>
        <taxon>Gunneridae</taxon>
        <taxon>Pentapetalae</taxon>
        <taxon>asterids</taxon>
        <taxon>lamiids</taxon>
        <taxon>Lamiales</taxon>
        <taxon>Pedaliaceae</taxon>
        <taxon>Sesamum</taxon>
    </lineage>
</organism>
<protein>
    <submittedName>
        <fullName evidence="2">Uncharacterized protein</fullName>
    </submittedName>
</protein>
<dbReference type="PANTHER" id="PTHR31170:SF18">
    <property type="entry name" value="(WILD MALAYSIAN BANANA) HYPOTHETICAL PROTEIN"/>
    <property type="match status" value="1"/>
</dbReference>
<comment type="caution">
    <text evidence="2">The sequence shown here is derived from an EMBL/GenBank/DDBJ whole genome shotgun (WGS) entry which is preliminary data.</text>
</comment>
<evidence type="ECO:0000313" key="2">
    <source>
        <dbReference type="EMBL" id="KAK4413525.1"/>
    </source>
</evidence>
<proteinExistence type="predicted"/>
<sequence length="447" mass="51366">MDEKEHLIEINNAAKGIIVDISKESVHWSKRCIYRIPPCVTDLNKKVYTPQMVSLGPYHHGTRNLSAMEEHKHRALSHFLKRSDKPFCSFVHALTPAVQDLRDAYDNLDSEWQDDQKFLKLIITDGCFVLEILRTTTATTTTAMSTAATTQTDHNPHDYASNDPIFSNHGKLYFVPYLKRDMLMLENQLPMRVFEELVSVQNDDFFKEGKLKKRIIEFFSQPVSETEQFDNCLHMLDLYRRSLLGKEPQPEEKKKRRRINRGGDEIIRSATELTEAGIRIEKSKTRSLRDISFHGGVLKLPLIMVDDALESLYLNLIAFERFHVGAGNDITSYIFFVDNIIDSAQDVSLLHSCRIIQNALGSDKMVANLFNSLSRDITLDPESRLNEVHQHVTDYCQKTWHKWRANLKHNYFTNPWASLSVIAAIVLFALTIIQTAYSVLSYVNPSS</sequence>
<reference evidence="2" key="2">
    <citation type="journal article" date="2024" name="Plant">
        <title>Genomic evolution and insights into agronomic trait innovations of Sesamum species.</title>
        <authorList>
            <person name="Miao H."/>
            <person name="Wang L."/>
            <person name="Qu L."/>
            <person name="Liu H."/>
            <person name="Sun Y."/>
            <person name="Le M."/>
            <person name="Wang Q."/>
            <person name="Wei S."/>
            <person name="Zheng Y."/>
            <person name="Lin W."/>
            <person name="Duan Y."/>
            <person name="Cao H."/>
            <person name="Xiong S."/>
            <person name="Wang X."/>
            <person name="Wei L."/>
            <person name="Li C."/>
            <person name="Ma Q."/>
            <person name="Ju M."/>
            <person name="Zhao R."/>
            <person name="Li G."/>
            <person name="Mu C."/>
            <person name="Tian Q."/>
            <person name="Mei H."/>
            <person name="Zhang T."/>
            <person name="Gao T."/>
            <person name="Zhang H."/>
        </authorList>
    </citation>
    <scope>NUCLEOTIDE SEQUENCE</scope>
    <source>
        <strain evidence="2">3651</strain>
    </source>
</reference>